<dbReference type="EMBL" id="CP018622">
    <property type="protein sequence ID" value="AUJ27025.1"/>
    <property type="molecule type" value="Genomic_DNA"/>
</dbReference>
<gene>
    <name evidence="2" type="ORF">A21D_03991</name>
</gene>
<dbReference type="KEGG" id="vpn:A21D_03991"/>
<dbReference type="AlphaFoldDB" id="A0A2K9J5K6"/>
<dbReference type="InterPro" id="IPR029432">
    <property type="entry name" value="Gp28/Gp37-like_dom"/>
</dbReference>
<name>A0A2K9J5K6_9BACI</name>
<evidence type="ECO:0000313" key="3">
    <source>
        <dbReference type="Proteomes" id="UP000234237"/>
    </source>
</evidence>
<evidence type="ECO:0000259" key="1">
    <source>
        <dbReference type="Pfam" id="PF14594"/>
    </source>
</evidence>
<proteinExistence type="predicted"/>
<evidence type="ECO:0000313" key="2">
    <source>
        <dbReference type="EMBL" id="AUJ27025.1"/>
    </source>
</evidence>
<dbReference type="Pfam" id="PF14594">
    <property type="entry name" value="Sipho_Gp37"/>
    <property type="match status" value="1"/>
</dbReference>
<dbReference type="RefSeq" id="WP_237342753.1">
    <property type="nucleotide sequence ID" value="NZ_CP018622.1"/>
</dbReference>
<feature type="domain" description="Gp28/Gp37-like" evidence="1">
    <location>
        <begin position="8"/>
        <end position="350"/>
    </location>
</feature>
<organism evidence="2 3">
    <name type="scientific">Virgibacillus dokdonensis</name>
    <dbReference type="NCBI Taxonomy" id="302167"/>
    <lineage>
        <taxon>Bacteria</taxon>
        <taxon>Bacillati</taxon>
        <taxon>Bacillota</taxon>
        <taxon>Bacilli</taxon>
        <taxon>Bacillales</taxon>
        <taxon>Bacillaceae</taxon>
        <taxon>Virgibacillus</taxon>
    </lineage>
</organism>
<reference evidence="3" key="1">
    <citation type="submission" date="2016-11" db="EMBL/GenBank/DDBJ databases">
        <title>Complete genome sequence of Virgibacillus pantothenticus 21D, a halophilic bacterium isolated from the deep hypersaline anoxic basin Discovery in the Mediterranean Sea.</title>
        <authorList>
            <person name="Zeaiter Z."/>
            <person name="Booth J.M."/>
            <person name="Prosdocimi E.M."/>
            <person name="Mapelli F."/>
            <person name="Fusi M."/>
            <person name="Daffonchio D."/>
            <person name="Borin S."/>
            <person name="Crotti E."/>
        </authorList>
    </citation>
    <scope>NUCLEOTIDE SEQUENCE [LARGE SCALE GENOMIC DNA]</scope>
    <source>
        <strain evidence="3">21D</strain>
    </source>
</reference>
<sequence length="373" mass="42675">MAQNKLMPIRILSQELNLLGEIDNYESLQFPRSFHSMGSFDLRINRYKQHTDKLLKNALIMLGGQLNKVGIIKHREIPLNEKGKSSEQWTIKGYQLKGIVGQRLSIPPANTEYDQKSGPAETVMKHYINRHLVNPDDPKRKIPHLVIAEDKGRGQHITWQSRFKNIAEELQDISLATELGWDITLDLENKQFIFDVVEGVNKTTDQDEVPPILFSPEFETVKNQTFTDSDINMKNYGYVAGQGEGVEREVIEIGGATGLKRIETFIDARDVAETSQLKERGQQKMKELENEFYLESEILTMSPLVYGEDYDLGDITTLQNRSWGLTRNARLTEISEVYEPGTYRIDATFGPSKSTLSEIIRGQFADYERLLKM</sequence>
<accession>A0A2K9J5K6</accession>
<protein>
    <recommendedName>
        <fullName evidence="1">Gp28/Gp37-like domain-containing protein</fullName>
    </recommendedName>
</protein>
<dbReference type="Proteomes" id="UP000234237">
    <property type="component" value="Chromosome"/>
</dbReference>